<evidence type="ECO:0000313" key="3">
    <source>
        <dbReference type="Proteomes" id="UP000016922"/>
    </source>
</evidence>
<dbReference type="Proteomes" id="UP000016922">
    <property type="component" value="Unassembled WGS sequence"/>
</dbReference>
<dbReference type="KEGG" id="glz:GLAREA_04786"/>
<evidence type="ECO:0008006" key="4">
    <source>
        <dbReference type="Google" id="ProtNLM"/>
    </source>
</evidence>
<dbReference type="eggNOG" id="ENOG502TJ4R">
    <property type="taxonomic scope" value="Eukaryota"/>
</dbReference>
<gene>
    <name evidence="2" type="ORF">GLAREA_04786</name>
</gene>
<dbReference type="HOGENOM" id="CLU_178661_1_0_1"/>
<sequence length="67" mass="7044">MPAQETQQPETQQMEMPSTTPDVATEQPRSTEQMTAEPVLMRGGGGGGLCCGLCAGLACFECLECCC</sequence>
<evidence type="ECO:0000256" key="1">
    <source>
        <dbReference type="SAM" id="MobiDB-lite"/>
    </source>
</evidence>
<organism evidence="2 3">
    <name type="scientific">Glarea lozoyensis (strain ATCC 20868 / MF5171)</name>
    <dbReference type="NCBI Taxonomy" id="1116229"/>
    <lineage>
        <taxon>Eukaryota</taxon>
        <taxon>Fungi</taxon>
        <taxon>Dikarya</taxon>
        <taxon>Ascomycota</taxon>
        <taxon>Pezizomycotina</taxon>
        <taxon>Leotiomycetes</taxon>
        <taxon>Helotiales</taxon>
        <taxon>Helotiaceae</taxon>
        <taxon>Glarea</taxon>
    </lineage>
</organism>
<proteinExistence type="predicted"/>
<dbReference type="EMBL" id="KE145369">
    <property type="protein sequence ID" value="EPE27995.1"/>
    <property type="molecule type" value="Genomic_DNA"/>
</dbReference>
<dbReference type="RefSeq" id="XP_008085354.1">
    <property type="nucleotide sequence ID" value="XM_008087163.1"/>
</dbReference>
<dbReference type="AlphaFoldDB" id="S3CQN2"/>
<dbReference type="GeneID" id="19463841"/>
<accession>S3CQN2</accession>
<protein>
    <recommendedName>
        <fullName evidence="4">Cysteine-rich transmembrane CYSTM domain-containing protein</fullName>
    </recommendedName>
</protein>
<feature type="region of interest" description="Disordered" evidence="1">
    <location>
        <begin position="1"/>
        <end position="36"/>
    </location>
</feature>
<keyword evidence="3" id="KW-1185">Reference proteome</keyword>
<feature type="compositionally biased region" description="Low complexity" evidence="1">
    <location>
        <begin position="1"/>
        <end position="17"/>
    </location>
</feature>
<reference evidence="2 3" key="1">
    <citation type="journal article" date="2013" name="BMC Genomics">
        <title>Genomics-driven discovery of the pneumocandin biosynthetic gene cluster in the fungus Glarea lozoyensis.</title>
        <authorList>
            <person name="Chen L."/>
            <person name="Yue Q."/>
            <person name="Zhang X."/>
            <person name="Xiang M."/>
            <person name="Wang C."/>
            <person name="Li S."/>
            <person name="Che Y."/>
            <person name="Ortiz-Lopez F.J."/>
            <person name="Bills G.F."/>
            <person name="Liu X."/>
            <person name="An Z."/>
        </authorList>
    </citation>
    <scope>NUCLEOTIDE SEQUENCE [LARGE SCALE GENOMIC DNA]</scope>
    <source>
        <strain evidence="3">ATCC 20868 / MF5171</strain>
    </source>
</reference>
<feature type="compositionally biased region" description="Polar residues" evidence="1">
    <location>
        <begin position="18"/>
        <end position="34"/>
    </location>
</feature>
<name>S3CQN2_GLAL2</name>
<dbReference type="OMA" id="NPNTLTM"/>
<evidence type="ECO:0000313" key="2">
    <source>
        <dbReference type="EMBL" id="EPE27995.1"/>
    </source>
</evidence>